<sequence length="216" mass="24286">MQSSTVQMLVAARRIADYAKDLGADAERQEIRPSYDHMGALVADSVLQAGLNYKTVVLPRIKAILNLYPDLYRTSAVFELIAVGQTTVFLNWKHPEKVGRFDDLVTFLFEHSIERISDLKEALTDALFVTAMRDVRGVGPKTVDYMGCLVGADSIAVDRHIRTFAKRVGVLEDDYDFLKSVFCCAADLLSLPRREFDAWVWKRESAASIPQMAFAF</sequence>
<dbReference type="Proteomes" id="UP000192652">
    <property type="component" value="Unassembled WGS sequence"/>
</dbReference>
<evidence type="ECO:0000313" key="2">
    <source>
        <dbReference type="Proteomes" id="UP000192652"/>
    </source>
</evidence>
<name>A0ABX3PJD4_9HYPH</name>
<gene>
    <name evidence="1" type="ORF">BTR14_01570</name>
</gene>
<reference evidence="1 2" key="1">
    <citation type="journal article" date="2017" name="Antonie Van Leeuwenhoek">
        <title>Rhizobium rhizosphaerae sp. nov., a novel species isolated from rice rhizosphere.</title>
        <authorList>
            <person name="Zhao J.J."/>
            <person name="Zhang J."/>
            <person name="Zhang R.J."/>
            <person name="Zhang C.W."/>
            <person name="Yin H.Q."/>
            <person name="Zhang X.X."/>
        </authorList>
    </citation>
    <scope>NUCLEOTIDE SEQUENCE [LARGE SCALE GENOMIC DNA]</scope>
    <source>
        <strain evidence="1 2">RD15</strain>
    </source>
</reference>
<dbReference type="SUPFAM" id="SSF48150">
    <property type="entry name" value="DNA-glycosylase"/>
    <property type="match status" value="1"/>
</dbReference>
<protein>
    <submittedName>
        <fullName evidence="1">Uncharacterized protein</fullName>
    </submittedName>
</protein>
<keyword evidence="2" id="KW-1185">Reference proteome</keyword>
<dbReference type="EMBL" id="MSPX01000001">
    <property type="protein sequence ID" value="OQP88172.1"/>
    <property type="molecule type" value="Genomic_DNA"/>
</dbReference>
<proteinExistence type="predicted"/>
<organism evidence="1 2">
    <name type="scientific">Xaviernesmea rhizosphaerae</name>
    <dbReference type="NCBI Taxonomy" id="1672749"/>
    <lineage>
        <taxon>Bacteria</taxon>
        <taxon>Pseudomonadati</taxon>
        <taxon>Pseudomonadota</taxon>
        <taxon>Alphaproteobacteria</taxon>
        <taxon>Hyphomicrobiales</taxon>
        <taxon>Rhizobiaceae</taxon>
        <taxon>Rhizobium/Agrobacterium group</taxon>
        <taxon>Xaviernesmea</taxon>
    </lineage>
</organism>
<evidence type="ECO:0000313" key="1">
    <source>
        <dbReference type="EMBL" id="OQP88172.1"/>
    </source>
</evidence>
<comment type="caution">
    <text evidence="1">The sequence shown here is derived from an EMBL/GenBank/DDBJ whole genome shotgun (WGS) entry which is preliminary data.</text>
</comment>
<dbReference type="RefSeq" id="WP_081173174.1">
    <property type="nucleotide sequence ID" value="NZ_MSPX01000001.1"/>
</dbReference>
<accession>A0ABX3PJD4</accession>
<dbReference type="InterPro" id="IPR011257">
    <property type="entry name" value="DNA_glycosylase"/>
</dbReference>